<gene>
    <name evidence="1" type="ORF">J5Y06_01990</name>
</gene>
<dbReference type="Proteomes" id="UP000666240">
    <property type="component" value="Unassembled WGS sequence"/>
</dbReference>
<comment type="caution">
    <text evidence="1">The sequence shown here is derived from an EMBL/GenBank/DDBJ whole genome shotgun (WGS) entry which is preliminary data.</text>
</comment>
<name>A0A8J7RHQ3_9HYPH</name>
<dbReference type="SUPFAM" id="SSF51182">
    <property type="entry name" value="RmlC-like cupins"/>
    <property type="match status" value="1"/>
</dbReference>
<keyword evidence="2" id="KW-1185">Reference proteome</keyword>
<protein>
    <submittedName>
        <fullName evidence="1">HutD family protein</fullName>
    </submittedName>
</protein>
<dbReference type="PANTHER" id="PTHR37943:SF1">
    <property type="entry name" value="PROTEIN VES"/>
    <property type="match status" value="1"/>
</dbReference>
<dbReference type="RefSeq" id="WP_209333430.1">
    <property type="nucleotide sequence ID" value="NZ_JBHSJI010000001.1"/>
</dbReference>
<dbReference type="Pfam" id="PF05962">
    <property type="entry name" value="HutD"/>
    <property type="match status" value="1"/>
</dbReference>
<evidence type="ECO:0000313" key="1">
    <source>
        <dbReference type="EMBL" id="MBP0437421.1"/>
    </source>
</evidence>
<accession>A0A8J7RHQ3</accession>
<dbReference type="InterPro" id="IPR010282">
    <property type="entry name" value="Uncharacterised_HutD/Ves"/>
</dbReference>
<dbReference type="AlphaFoldDB" id="A0A8J7RHQ3"/>
<evidence type="ECO:0000313" key="2">
    <source>
        <dbReference type="Proteomes" id="UP000666240"/>
    </source>
</evidence>
<dbReference type="InterPro" id="IPR014710">
    <property type="entry name" value="RmlC-like_jellyroll"/>
</dbReference>
<reference evidence="1" key="1">
    <citation type="submission" date="2021-03" db="EMBL/GenBank/DDBJ databases">
        <title>Genome sequencing and assembly of Tianweitania sediminis.</title>
        <authorList>
            <person name="Chhetri G."/>
        </authorList>
    </citation>
    <scope>NUCLEOTIDE SEQUENCE</scope>
    <source>
        <strain evidence="1">Z8</strain>
    </source>
</reference>
<organism evidence="1 2">
    <name type="scientific">Tianweitania sediminis</name>
    <dbReference type="NCBI Taxonomy" id="1502156"/>
    <lineage>
        <taxon>Bacteria</taxon>
        <taxon>Pseudomonadati</taxon>
        <taxon>Pseudomonadota</taxon>
        <taxon>Alphaproteobacteria</taxon>
        <taxon>Hyphomicrobiales</taxon>
        <taxon>Phyllobacteriaceae</taxon>
        <taxon>Tianweitania</taxon>
    </lineage>
</organism>
<sequence length="192" mass="20439">MRFLPASGHKRMPWKNGKGMTTEIAVHPSGASVADFEWRISTASVAEDGAFSLFEGVDRTLAVLSGEGIDLLVGQASPVRLHKNSLPFRFPADEATSAVLLDGAITDLNVMTRRGRWEHDVARFALEGALSLSIGAEVVLIIGHEGLVRVCTKDEEQPLGPLDAVVTSGGSFVLQSDGQGCSFFIVTLGFVS</sequence>
<dbReference type="InterPro" id="IPR011051">
    <property type="entry name" value="RmlC_Cupin_sf"/>
</dbReference>
<dbReference type="Gene3D" id="2.60.120.10">
    <property type="entry name" value="Jelly Rolls"/>
    <property type="match status" value="1"/>
</dbReference>
<dbReference type="PANTHER" id="PTHR37943">
    <property type="entry name" value="PROTEIN VES"/>
    <property type="match status" value="1"/>
</dbReference>
<dbReference type="CDD" id="cd20293">
    <property type="entry name" value="cupin_HutD_N"/>
    <property type="match status" value="1"/>
</dbReference>
<proteinExistence type="predicted"/>
<dbReference type="EMBL" id="JAGIYY010000001">
    <property type="protein sequence ID" value="MBP0437421.1"/>
    <property type="molecule type" value="Genomic_DNA"/>
</dbReference>